<dbReference type="InterPro" id="IPR036291">
    <property type="entry name" value="NAD(P)-bd_dom_sf"/>
</dbReference>
<dbReference type="GO" id="GO:0016491">
    <property type="term" value="F:oxidoreductase activity"/>
    <property type="evidence" value="ECO:0007669"/>
    <property type="project" value="UniProtKB-KW"/>
</dbReference>
<organism evidence="3 4">
    <name type="scientific">Rhodococcus wratislaviensis</name>
    <name type="common">Tsukamurella wratislaviensis</name>
    <dbReference type="NCBI Taxonomy" id="44752"/>
    <lineage>
        <taxon>Bacteria</taxon>
        <taxon>Bacillati</taxon>
        <taxon>Actinomycetota</taxon>
        <taxon>Actinomycetes</taxon>
        <taxon>Mycobacteriales</taxon>
        <taxon>Nocardiaceae</taxon>
        <taxon>Rhodococcus</taxon>
    </lineage>
</organism>
<dbReference type="Gene3D" id="3.40.50.720">
    <property type="entry name" value="NAD(P)-binding Rossmann-like Domain"/>
    <property type="match status" value="1"/>
</dbReference>
<dbReference type="RefSeq" id="WP_124396384.1">
    <property type="nucleotide sequence ID" value="NZ_BHYM01000111.1"/>
</dbReference>
<sequence length="250" mass="26045">MTSPELCVVVGATGAMGTEITLRLARRGLRVLAVARSTDDLEKLAAADDRIVPCTADVAHDDAIETISAHVDSPVRLALFAAGLPVRGSADTIPPGDVAVATNIKIGGLLRLLHAVRGQLVDGSRFVTIAGSLGLEPGPFDAAPGTANAAVFNLMRQLSALYGPKGVTTHTIAPGPVDTPRLRAFVETESAETGRDAEEIWERYRAKTTLGRLPTLGEIGWIVETLLAPEAAVLHGSVLNVDGGTRHGIA</sequence>
<comment type="caution">
    <text evidence="3">The sequence shown here is derived from an EMBL/GenBank/DDBJ whole genome shotgun (WGS) entry which is preliminary data.</text>
</comment>
<evidence type="ECO:0000256" key="2">
    <source>
        <dbReference type="ARBA" id="ARBA00023002"/>
    </source>
</evidence>
<reference evidence="3 4" key="1">
    <citation type="submission" date="2018-11" db="EMBL/GenBank/DDBJ databases">
        <title>Microbial catabolism of amino acid.</title>
        <authorList>
            <person name="Hibi M."/>
            <person name="Ogawa J."/>
        </authorList>
    </citation>
    <scope>NUCLEOTIDE SEQUENCE [LARGE SCALE GENOMIC DNA]</scope>
    <source>
        <strain evidence="3 4">C31-06</strain>
    </source>
</reference>
<comment type="similarity">
    <text evidence="1">Belongs to the short-chain dehydrogenases/reductases (SDR) family.</text>
</comment>
<dbReference type="EMBL" id="BHYM01000111">
    <property type="protein sequence ID" value="GCE44855.1"/>
    <property type="molecule type" value="Genomic_DNA"/>
</dbReference>
<dbReference type="SUPFAM" id="SSF51735">
    <property type="entry name" value="NAD(P)-binding Rossmann-fold domains"/>
    <property type="match status" value="1"/>
</dbReference>
<protein>
    <submittedName>
        <fullName evidence="3">Putative short chain dehydrogenase</fullName>
    </submittedName>
</protein>
<gene>
    <name evidence="3" type="ORF">Rhow_000481</name>
</gene>
<evidence type="ECO:0000313" key="3">
    <source>
        <dbReference type="EMBL" id="GCE44855.1"/>
    </source>
</evidence>
<dbReference type="Proteomes" id="UP000287519">
    <property type="component" value="Unassembled WGS sequence"/>
</dbReference>
<dbReference type="CDD" id="cd05233">
    <property type="entry name" value="SDR_c"/>
    <property type="match status" value="1"/>
</dbReference>
<evidence type="ECO:0000256" key="1">
    <source>
        <dbReference type="ARBA" id="ARBA00006484"/>
    </source>
</evidence>
<accession>A0A402CMT3</accession>
<dbReference type="InterPro" id="IPR002347">
    <property type="entry name" value="SDR_fam"/>
</dbReference>
<dbReference type="AlphaFoldDB" id="A0A402CMT3"/>
<dbReference type="InterPro" id="IPR051122">
    <property type="entry name" value="SDR_DHRS6-like"/>
</dbReference>
<dbReference type="PANTHER" id="PTHR43477">
    <property type="entry name" value="DIHYDROANTICAPSIN 7-DEHYDROGENASE"/>
    <property type="match status" value="1"/>
</dbReference>
<dbReference type="Pfam" id="PF13561">
    <property type="entry name" value="adh_short_C2"/>
    <property type="match status" value="1"/>
</dbReference>
<name>A0A402CMT3_RHOWR</name>
<keyword evidence="4" id="KW-1185">Reference proteome</keyword>
<evidence type="ECO:0000313" key="4">
    <source>
        <dbReference type="Proteomes" id="UP000287519"/>
    </source>
</evidence>
<dbReference type="PANTHER" id="PTHR43477:SF1">
    <property type="entry name" value="DIHYDROANTICAPSIN 7-DEHYDROGENASE"/>
    <property type="match status" value="1"/>
</dbReference>
<proteinExistence type="inferred from homology"/>
<keyword evidence="2" id="KW-0560">Oxidoreductase</keyword>
<dbReference type="OrthoDB" id="9775296at2"/>